<sequence>MRLLGFPLVKGDGRGIDALASCLLSFPFAASNDSRLTIPDSRFPIPDSRFPTPDRNVKNLPL</sequence>
<gene>
    <name evidence="1" type="ORF">BJP36_42770</name>
</gene>
<dbReference type="AlphaFoldDB" id="A0A9Q9SSZ8"/>
<proteinExistence type="predicted"/>
<protein>
    <submittedName>
        <fullName evidence="1">Uncharacterized protein</fullName>
    </submittedName>
</protein>
<evidence type="ECO:0000313" key="1">
    <source>
        <dbReference type="EMBL" id="WAN69083.1"/>
    </source>
</evidence>
<reference evidence="1" key="1">
    <citation type="journal article" date="2017" name="Proc. Natl. Acad. Sci. U.S.A.">
        <title>Comparative genomics uncovers the prolific and distinctive metabolic potential of the cyanobacterial genus Moorea.</title>
        <authorList>
            <person name="Leao T."/>
            <person name="Castelao G."/>
            <person name="Korobeynikov A."/>
            <person name="Monroe E.A."/>
            <person name="Podell S."/>
            <person name="Glukhov E."/>
            <person name="Allen E.E."/>
            <person name="Gerwick W.H."/>
            <person name="Gerwick L."/>
        </authorList>
    </citation>
    <scope>NUCLEOTIDE SEQUENCE</scope>
    <source>
        <strain evidence="1">JHB</strain>
    </source>
</reference>
<dbReference type="Proteomes" id="UP000176944">
    <property type="component" value="Chromosome"/>
</dbReference>
<accession>A0A9Q9SSZ8</accession>
<organism evidence="1">
    <name type="scientific">Moorena producens (strain JHB)</name>
    <dbReference type="NCBI Taxonomy" id="1454205"/>
    <lineage>
        <taxon>Bacteria</taxon>
        <taxon>Bacillati</taxon>
        <taxon>Cyanobacteriota</taxon>
        <taxon>Cyanophyceae</taxon>
        <taxon>Coleofasciculales</taxon>
        <taxon>Coleofasciculaceae</taxon>
        <taxon>Moorena</taxon>
    </lineage>
</organism>
<name>A0A9Q9SSZ8_MOOP1</name>
<dbReference type="EMBL" id="CP017708">
    <property type="protein sequence ID" value="WAN69083.1"/>
    <property type="molecule type" value="Genomic_DNA"/>
</dbReference>
<reference evidence="1" key="2">
    <citation type="submission" date="2022-10" db="EMBL/GenBank/DDBJ databases">
        <authorList>
            <person name="Ngo T.-E."/>
        </authorList>
    </citation>
    <scope>NUCLEOTIDE SEQUENCE</scope>
    <source>
        <strain evidence="1">JHB</strain>
    </source>
</reference>